<feature type="domain" description="Cystatin" evidence="5">
    <location>
        <begin position="20"/>
        <end position="109"/>
    </location>
</feature>
<feature type="chain" id="PRO_5023874790" description="Cystatin domain-containing protein" evidence="4">
    <location>
        <begin position="21"/>
        <end position="182"/>
    </location>
</feature>
<dbReference type="InterPro" id="IPR027214">
    <property type="entry name" value="Cystatin"/>
</dbReference>
<dbReference type="SMART" id="SM00043">
    <property type="entry name" value="CY"/>
    <property type="match status" value="1"/>
</dbReference>
<evidence type="ECO:0000256" key="1">
    <source>
        <dbReference type="ARBA" id="ARBA00007233"/>
    </source>
</evidence>
<evidence type="ECO:0000313" key="6">
    <source>
        <dbReference type="EMBL" id="TVU47966.1"/>
    </source>
</evidence>
<gene>
    <name evidence="6" type="ORF">EJB05_07584</name>
</gene>
<dbReference type="InterPro" id="IPR000010">
    <property type="entry name" value="Cystatin_dom"/>
</dbReference>
<dbReference type="Gramene" id="TVU47966">
    <property type="protein sequence ID" value="TVU47966"/>
    <property type="gene ID" value="EJB05_07584"/>
</dbReference>
<sequence length="182" mass="20460">MKTILLLLVAIAAVVSTVAAIPGGWGPINDINDPHIQELGSWAVKEYTEHVNDLLKFVKVVSGEAQVVSGMNYRLVIDALDMRGKDVMYNAVVYEQSWTKKRKLCQILFNEMDVFYRSVSINATTSKELDATENVSKDEEEFYFYTKELDAEKRAAGWRGLADVALLDDGEGGQYEVQVIFR</sequence>
<proteinExistence type="inferred from homology"/>
<feature type="signal peptide" evidence="4">
    <location>
        <begin position="1"/>
        <end position="20"/>
    </location>
</feature>
<dbReference type="SUPFAM" id="SSF54403">
    <property type="entry name" value="Cystatin/monellin"/>
    <property type="match status" value="1"/>
</dbReference>
<dbReference type="Pfam" id="PF16845">
    <property type="entry name" value="SQAPI"/>
    <property type="match status" value="1"/>
</dbReference>
<dbReference type="InterPro" id="IPR046350">
    <property type="entry name" value="Cystatin_sf"/>
</dbReference>
<evidence type="ECO:0000256" key="4">
    <source>
        <dbReference type="SAM" id="SignalP"/>
    </source>
</evidence>
<organism evidence="6 7">
    <name type="scientific">Eragrostis curvula</name>
    <name type="common">weeping love grass</name>
    <dbReference type="NCBI Taxonomy" id="38414"/>
    <lineage>
        <taxon>Eukaryota</taxon>
        <taxon>Viridiplantae</taxon>
        <taxon>Streptophyta</taxon>
        <taxon>Embryophyta</taxon>
        <taxon>Tracheophyta</taxon>
        <taxon>Spermatophyta</taxon>
        <taxon>Magnoliopsida</taxon>
        <taxon>Liliopsida</taxon>
        <taxon>Poales</taxon>
        <taxon>Poaceae</taxon>
        <taxon>PACMAD clade</taxon>
        <taxon>Chloridoideae</taxon>
        <taxon>Eragrostideae</taxon>
        <taxon>Eragrostidinae</taxon>
        <taxon>Eragrostis</taxon>
    </lineage>
</organism>
<comment type="similarity">
    <text evidence="1">Belongs to the cystatin family. Phytocystatin subfamily.</text>
</comment>
<dbReference type="AlphaFoldDB" id="A0A5J9WJ58"/>
<protein>
    <recommendedName>
        <fullName evidence="5">Cystatin domain-containing protein</fullName>
    </recommendedName>
</protein>
<keyword evidence="3" id="KW-0789">Thiol protease inhibitor</keyword>
<comment type="caution">
    <text evidence="6">The sequence shown here is derived from an EMBL/GenBank/DDBJ whole genome shotgun (WGS) entry which is preliminary data.</text>
</comment>
<keyword evidence="2" id="KW-0646">Protease inhibitor</keyword>
<dbReference type="GO" id="GO:0004869">
    <property type="term" value="F:cysteine-type endopeptidase inhibitor activity"/>
    <property type="evidence" value="ECO:0007669"/>
    <property type="project" value="UniProtKB-KW"/>
</dbReference>
<evidence type="ECO:0000313" key="7">
    <source>
        <dbReference type="Proteomes" id="UP000324897"/>
    </source>
</evidence>
<evidence type="ECO:0000259" key="5">
    <source>
        <dbReference type="SMART" id="SM00043"/>
    </source>
</evidence>
<dbReference type="Gene3D" id="3.10.450.10">
    <property type="match status" value="1"/>
</dbReference>
<accession>A0A5J9WJ58</accession>
<evidence type="ECO:0000256" key="2">
    <source>
        <dbReference type="ARBA" id="ARBA00022690"/>
    </source>
</evidence>
<dbReference type="OrthoDB" id="687343at2759"/>
<dbReference type="EMBL" id="RWGY01000004">
    <property type="protein sequence ID" value="TVU47966.1"/>
    <property type="molecule type" value="Genomic_DNA"/>
</dbReference>
<dbReference type="Proteomes" id="UP000324897">
    <property type="component" value="Chromosome 5"/>
</dbReference>
<evidence type="ECO:0000256" key="3">
    <source>
        <dbReference type="ARBA" id="ARBA00022704"/>
    </source>
</evidence>
<keyword evidence="7" id="KW-1185">Reference proteome</keyword>
<feature type="non-terminal residue" evidence="6">
    <location>
        <position position="1"/>
    </location>
</feature>
<keyword evidence="4" id="KW-0732">Signal</keyword>
<name>A0A5J9WJ58_9POAL</name>
<dbReference type="PANTHER" id="PTHR47116">
    <property type="entry name" value="PHLOEM FILAMENT PROTEIN"/>
    <property type="match status" value="1"/>
</dbReference>
<dbReference type="CDD" id="cd00042">
    <property type="entry name" value="CY"/>
    <property type="match status" value="1"/>
</dbReference>
<reference evidence="6 7" key="1">
    <citation type="journal article" date="2019" name="Sci. Rep.">
        <title>A high-quality genome of Eragrostis curvula grass provides insights into Poaceae evolution and supports new strategies to enhance forage quality.</title>
        <authorList>
            <person name="Carballo J."/>
            <person name="Santos B.A.C.M."/>
            <person name="Zappacosta D."/>
            <person name="Garbus I."/>
            <person name="Selva J.P."/>
            <person name="Gallo C.A."/>
            <person name="Diaz A."/>
            <person name="Albertini E."/>
            <person name="Caccamo M."/>
            <person name="Echenique V."/>
        </authorList>
    </citation>
    <scope>NUCLEOTIDE SEQUENCE [LARGE SCALE GENOMIC DNA]</scope>
    <source>
        <strain evidence="7">cv. Victoria</strain>
        <tissue evidence="6">Leaf</tissue>
    </source>
</reference>